<evidence type="ECO:0000256" key="10">
    <source>
        <dbReference type="SAM" id="MobiDB-lite"/>
    </source>
</evidence>
<dbReference type="PANTHER" id="PTHR30525:SF0">
    <property type="entry name" value="1-DEOXY-D-XYLULOSE 5-PHOSPHATE REDUCTOISOMERASE, CHLOROPLASTIC"/>
    <property type="match status" value="1"/>
</dbReference>
<accession>A0A5C6APA9</accession>
<feature type="binding site" evidence="9">
    <location>
        <position position="163"/>
    </location>
    <ligand>
        <name>1-deoxy-D-xylulose 5-phosphate</name>
        <dbReference type="ChEBI" id="CHEBI:57792"/>
    </ligand>
</feature>
<feature type="binding site" evidence="9">
    <location>
        <position position="39"/>
    </location>
    <ligand>
        <name>NADPH</name>
        <dbReference type="ChEBI" id="CHEBI:57783"/>
    </ligand>
</feature>
<feature type="compositionally biased region" description="Polar residues" evidence="10">
    <location>
        <begin position="15"/>
        <end position="26"/>
    </location>
</feature>
<feature type="domain" description="1-deoxy-D-xylulose 5-phosphate reductoisomerase C-terminal" evidence="12">
    <location>
        <begin position="184"/>
        <end position="289"/>
    </location>
</feature>
<evidence type="ECO:0000256" key="7">
    <source>
        <dbReference type="ARBA" id="ARBA00023229"/>
    </source>
</evidence>
<dbReference type="RefSeq" id="WP_390620579.1">
    <property type="nucleotide sequence ID" value="NZ_SJPM01000002.1"/>
</dbReference>
<evidence type="ECO:0000259" key="13">
    <source>
        <dbReference type="Pfam" id="PF13288"/>
    </source>
</evidence>
<dbReference type="InterPro" id="IPR036169">
    <property type="entry name" value="DXPR_C_sf"/>
</dbReference>
<dbReference type="EC" id="1.1.1.267" evidence="9"/>
<reference evidence="14 15" key="1">
    <citation type="submission" date="2019-02" db="EMBL/GenBank/DDBJ databases">
        <title>Deep-cultivation of Planctomycetes and their phenomic and genomic characterization uncovers novel biology.</title>
        <authorList>
            <person name="Wiegand S."/>
            <person name="Jogler M."/>
            <person name="Boedeker C."/>
            <person name="Pinto D."/>
            <person name="Vollmers J."/>
            <person name="Rivas-Marin E."/>
            <person name="Kohn T."/>
            <person name="Peeters S.H."/>
            <person name="Heuer A."/>
            <person name="Rast P."/>
            <person name="Oberbeckmann S."/>
            <person name="Bunk B."/>
            <person name="Jeske O."/>
            <person name="Meyerdierks A."/>
            <person name="Storesund J.E."/>
            <person name="Kallscheuer N."/>
            <person name="Luecker S."/>
            <person name="Lage O.M."/>
            <person name="Pohl T."/>
            <person name="Merkel B.J."/>
            <person name="Hornburger P."/>
            <person name="Mueller R.-W."/>
            <person name="Bruemmer F."/>
            <person name="Labrenz M."/>
            <person name="Spormann A.M."/>
            <person name="Op Den Camp H."/>
            <person name="Overmann J."/>
            <person name="Amann R."/>
            <person name="Jetten M.S.M."/>
            <person name="Mascher T."/>
            <person name="Medema M.H."/>
            <person name="Devos D.P."/>
            <person name="Kaster A.-K."/>
            <person name="Ovreas L."/>
            <person name="Rohde M."/>
            <person name="Galperin M.Y."/>
            <person name="Jogler C."/>
        </authorList>
    </citation>
    <scope>NUCLEOTIDE SEQUENCE [LARGE SCALE GENOMIC DNA]</scope>
    <source>
        <strain evidence="14 15">Pla100</strain>
    </source>
</reference>
<gene>
    <name evidence="9 14" type="primary">dxr</name>
    <name evidence="14" type="ORF">Pla100_15510</name>
</gene>
<comment type="pathway">
    <text evidence="1 9">Isoprenoid biosynthesis; isopentenyl diphosphate biosynthesis via DXP pathway; isopentenyl diphosphate from 1-deoxy-D-xylulose 5-phosphate: step 1/6.</text>
</comment>
<evidence type="ECO:0000313" key="14">
    <source>
        <dbReference type="EMBL" id="TWU01815.1"/>
    </source>
</evidence>
<dbReference type="SUPFAM" id="SSF69055">
    <property type="entry name" value="1-deoxy-D-xylulose-5-phosphate reductoisomerase, C-terminal domain"/>
    <property type="match status" value="1"/>
</dbReference>
<keyword evidence="4 9" id="KW-0521">NADP</keyword>
<dbReference type="Pfam" id="PF13288">
    <property type="entry name" value="DXPR_C"/>
    <property type="match status" value="1"/>
</dbReference>
<dbReference type="InterPro" id="IPR003821">
    <property type="entry name" value="DXP_reductoisomerase"/>
</dbReference>
<dbReference type="EMBL" id="SJPM01000002">
    <property type="protein sequence ID" value="TWU01815.1"/>
    <property type="molecule type" value="Genomic_DNA"/>
</dbReference>
<comment type="caution">
    <text evidence="14">The sequence shown here is derived from an EMBL/GenBank/DDBJ whole genome shotgun (WGS) entry which is preliminary data.</text>
</comment>
<dbReference type="UniPathway" id="UPA00056">
    <property type="reaction ID" value="UER00092"/>
</dbReference>
<feature type="binding site" evidence="9">
    <location>
        <position position="164"/>
    </location>
    <ligand>
        <name>NADPH</name>
        <dbReference type="ChEBI" id="CHEBI:57783"/>
    </ligand>
</feature>
<dbReference type="HAMAP" id="MF_00183">
    <property type="entry name" value="DXP_reductoisom"/>
    <property type="match status" value="1"/>
</dbReference>
<dbReference type="AlphaFoldDB" id="A0A5C6APA9"/>
<feature type="binding site" evidence="9">
    <location>
        <position position="281"/>
    </location>
    <ligand>
        <name>Mn(2+)</name>
        <dbReference type="ChEBI" id="CHEBI:29035"/>
    </ligand>
</feature>
<dbReference type="Pfam" id="PF02670">
    <property type="entry name" value="DXP_reductoisom"/>
    <property type="match status" value="1"/>
</dbReference>
<dbReference type="PIRSF" id="PIRSF006205">
    <property type="entry name" value="Dxp_reductismrs"/>
    <property type="match status" value="1"/>
</dbReference>
<dbReference type="FunFam" id="3.40.50.720:FF:000045">
    <property type="entry name" value="1-deoxy-D-xylulose 5-phosphate reductoisomerase"/>
    <property type="match status" value="1"/>
</dbReference>
<dbReference type="GO" id="GO:0016853">
    <property type="term" value="F:isomerase activity"/>
    <property type="evidence" value="ECO:0007669"/>
    <property type="project" value="UniProtKB-KW"/>
</dbReference>
<comment type="caution">
    <text evidence="9">Lacks conserved residue(s) required for the propagation of feature annotation.</text>
</comment>
<feature type="binding site" evidence="9">
    <location>
        <position position="281"/>
    </location>
    <ligand>
        <name>1-deoxy-D-xylulose 5-phosphate</name>
        <dbReference type="ChEBI" id="CHEBI:57792"/>
    </ligand>
</feature>
<keyword evidence="14" id="KW-0413">Isomerase</keyword>
<dbReference type="Gene3D" id="3.40.50.720">
    <property type="entry name" value="NAD(P)-binding Rossmann-like Domain"/>
    <property type="match status" value="1"/>
</dbReference>
<evidence type="ECO:0000256" key="3">
    <source>
        <dbReference type="ARBA" id="ARBA00022723"/>
    </source>
</evidence>
<feature type="binding site" evidence="9">
    <location>
        <position position="41"/>
    </location>
    <ligand>
        <name>NADPH</name>
        <dbReference type="ChEBI" id="CHEBI:57783"/>
    </ligand>
</feature>
<dbReference type="Proteomes" id="UP000316213">
    <property type="component" value="Unassembled WGS sequence"/>
</dbReference>
<dbReference type="SUPFAM" id="SSF55347">
    <property type="entry name" value="Glyceraldehyde-3-phosphate dehydrogenase-like, C-terminal domain"/>
    <property type="match status" value="1"/>
</dbReference>
<evidence type="ECO:0000259" key="12">
    <source>
        <dbReference type="Pfam" id="PF08436"/>
    </source>
</evidence>
<feature type="binding site" evidence="9">
    <location>
        <position position="188"/>
    </location>
    <ligand>
        <name>Mn(2+)</name>
        <dbReference type="ChEBI" id="CHEBI:29035"/>
    </ligand>
</feature>
<dbReference type="Gene3D" id="1.10.1740.10">
    <property type="match status" value="1"/>
</dbReference>
<feature type="binding site" evidence="9">
    <location>
        <position position="40"/>
    </location>
    <ligand>
        <name>NADPH</name>
        <dbReference type="ChEBI" id="CHEBI:57783"/>
    </ligand>
</feature>
<comment type="catalytic activity">
    <reaction evidence="8">
        <text>2-C-methyl-D-erythritol 4-phosphate + NADP(+) = 1-deoxy-D-xylulose 5-phosphate + NADPH + H(+)</text>
        <dbReference type="Rhea" id="RHEA:13717"/>
        <dbReference type="ChEBI" id="CHEBI:15378"/>
        <dbReference type="ChEBI" id="CHEBI:57783"/>
        <dbReference type="ChEBI" id="CHEBI:57792"/>
        <dbReference type="ChEBI" id="CHEBI:58262"/>
        <dbReference type="ChEBI" id="CHEBI:58349"/>
        <dbReference type="EC" id="1.1.1.267"/>
    </reaction>
    <physiologicalReaction direction="right-to-left" evidence="8">
        <dbReference type="Rhea" id="RHEA:13719"/>
    </physiologicalReaction>
</comment>
<dbReference type="InterPro" id="IPR013512">
    <property type="entry name" value="DXP_reductoisomerase_N"/>
</dbReference>
<feature type="binding site" evidence="9">
    <location>
        <position position="265"/>
    </location>
    <ligand>
        <name>NADPH</name>
        <dbReference type="ChEBI" id="CHEBI:57783"/>
    </ligand>
</feature>
<keyword evidence="9" id="KW-0460">Magnesium</keyword>
<feature type="domain" description="1-deoxy-D-xylulose 5-phosphate reductoisomerase N-terminal" evidence="11">
    <location>
        <begin position="33"/>
        <end position="170"/>
    </location>
</feature>
<dbReference type="SUPFAM" id="SSF51735">
    <property type="entry name" value="NAD(P)-binding Rossmann-fold domains"/>
    <property type="match status" value="1"/>
</dbReference>
<evidence type="ECO:0000256" key="5">
    <source>
        <dbReference type="ARBA" id="ARBA00023002"/>
    </source>
</evidence>
<feature type="binding site" evidence="9">
    <location>
        <position position="272"/>
    </location>
    <ligand>
        <name>1-deoxy-D-xylulose 5-phosphate</name>
        <dbReference type="ChEBI" id="CHEBI:57792"/>
    </ligand>
</feature>
<dbReference type="GO" id="GO:0051484">
    <property type="term" value="P:isopentenyl diphosphate biosynthetic process, methylerythritol 4-phosphate pathway involved in terpenoid biosynthetic process"/>
    <property type="evidence" value="ECO:0007669"/>
    <property type="project" value="UniProtKB-ARBA"/>
</dbReference>
<keyword evidence="6 9" id="KW-0464">Manganese</keyword>
<dbReference type="GO" id="GO:0030604">
    <property type="term" value="F:1-deoxy-D-xylulose-5-phosphate reductoisomerase activity"/>
    <property type="evidence" value="ECO:0007669"/>
    <property type="project" value="UniProtKB-UniRule"/>
</dbReference>
<keyword evidence="3 9" id="KW-0479">Metal-binding</keyword>
<protein>
    <recommendedName>
        <fullName evidence="9">1-deoxy-D-xylulose 5-phosphate reductoisomerase</fullName>
        <shortName evidence="9">DXP reductoisomerase</shortName>
        <ecNumber evidence="9">1.1.1.267</ecNumber>
    </recommendedName>
    <alternativeName>
        <fullName evidence="9">1-deoxyxylulose-5-phosphate reductoisomerase</fullName>
    </alternativeName>
    <alternativeName>
        <fullName evidence="9">2-C-methyl-D-erythritol 4-phosphate synthase</fullName>
    </alternativeName>
</protein>
<comment type="function">
    <text evidence="9">Catalyzes the NADPH-dependent rearrangement and reduction of 1-deoxy-D-xylulose-5-phosphate (DXP) to 2-C-methyl-D-erythritol 4-phosphate (MEP).</text>
</comment>
<feature type="binding site" evidence="9">
    <location>
        <position position="190"/>
    </location>
    <ligand>
        <name>1-deoxy-D-xylulose 5-phosphate</name>
        <dbReference type="ChEBI" id="CHEBI:57792"/>
    </ligand>
</feature>
<evidence type="ECO:0000313" key="15">
    <source>
        <dbReference type="Proteomes" id="UP000316213"/>
    </source>
</evidence>
<dbReference type="Pfam" id="PF08436">
    <property type="entry name" value="DXP_redisom_C"/>
    <property type="match status" value="1"/>
</dbReference>
<feature type="binding site" evidence="9">
    <location>
        <position position="259"/>
    </location>
    <ligand>
        <name>1-deoxy-D-xylulose 5-phosphate</name>
        <dbReference type="ChEBI" id="CHEBI:57792"/>
    </ligand>
</feature>
<dbReference type="PANTHER" id="PTHR30525">
    <property type="entry name" value="1-DEOXY-D-XYLULOSE 5-PHOSPHATE REDUCTOISOMERASE"/>
    <property type="match status" value="1"/>
</dbReference>
<feature type="domain" description="DXP reductoisomerase C-terminal" evidence="13">
    <location>
        <begin position="321"/>
        <end position="438"/>
    </location>
</feature>
<evidence type="ECO:0000256" key="2">
    <source>
        <dbReference type="ARBA" id="ARBA00006825"/>
    </source>
</evidence>
<keyword evidence="5 9" id="KW-0560">Oxidoreductase</keyword>
<keyword evidence="15" id="KW-1185">Reference proteome</keyword>
<feature type="region of interest" description="Disordered" evidence="10">
    <location>
        <begin position="1"/>
        <end position="28"/>
    </location>
</feature>
<comment type="cofactor">
    <cofactor evidence="9">
        <name>Mg(2+)</name>
        <dbReference type="ChEBI" id="CHEBI:18420"/>
    </cofactor>
    <cofactor evidence="9">
        <name>Mn(2+)</name>
        <dbReference type="ChEBI" id="CHEBI:29035"/>
    </cofactor>
</comment>
<evidence type="ECO:0000256" key="6">
    <source>
        <dbReference type="ARBA" id="ARBA00023211"/>
    </source>
</evidence>
<evidence type="ECO:0000256" key="4">
    <source>
        <dbReference type="ARBA" id="ARBA00022857"/>
    </source>
</evidence>
<dbReference type="GO" id="GO:0030145">
    <property type="term" value="F:manganese ion binding"/>
    <property type="evidence" value="ECO:0007669"/>
    <property type="project" value="TreeGrafter"/>
</dbReference>
<dbReference type="InterPro" id="IPR036291">
    <property type="entry name" value="NAD(P)-bd_dom_sf"/>
</dbReference>
<organism evidence="14 15">
    <name type="scientific">Neorhodopirellula pilleata</name>
    <dbReference type="NCBI Taxonomy" id="2714738"/>
    <lineage>
        <taxon>Bacteria</taxon>
        <taxon>Pseudomonadati</taxon>
        <taxon>Planctomycetota</taxon>
        <taxon>Planctomycetia</taxon>
        <taxon>Pirellulales</taxon>
        <taxon>Pirellulaceae</taxon>
        <taxon>Neorhodopirellula</taxon>
    </lineage>
</organism>
<feature type="binding site" evidence="9">
    <location>
        <position position="189"/>
    </location>
    <ligand>
        <name>1-deoxy-D-xylulose 5-phosphate</name>
        <dbReference type="ChEBI" id="CHEBI:57792"/>
    </ligand>
</feature>
<feature type="binding site" evidence="9">
    <location>
        <position position="236"/>
    </location>
    <ligand>
        <name>1-deoxy-D-xylulose 5-phosphate</name>
        <dbReference type="ChEBI" id="CHEBI:57792"/>
    </ligand>
</feature>
<dbReference type="GO" id="GO:0070402">
    <property type="term" value="F:NADPH binding"/>
    <property type="evidence" value="ECO:0007669"/>
    <property type="project" value="InterPro"/>
</dbReference>
<evidence type="ECO:0000256" key="1">
    <source>
        <dbReference type="ARBA" id="ARBA00005094"/>
    </source>
</evidence>
<comment type="similarity">
    <text evidence="2 9">Belongs to the DXR family.</text>
</comment>
<feature type="binding site" evidence="9">
    <location>
        <position position="277"/>
    </location>
    <ligand>
        <name>1-deoxy-D-xylulose 5-phosphate</name>
        <dbReference type="ChEBI" id="CHEBI:57792"/>
    </ligand>
</feature>
<feature type="binding site" evidence="9">
    <location>
        <position position="162"/>
    </location>
    <ligand>
        <name>NADPH</name>
        <dbReference type="ChEBI" id="CHEBI:57783"/>
    </ligand>
</feature>
<evidence type="ECO:0000259" key="11">
    <source>
        <dbReference type="Pfam" id="PF02670"/>
    </source>
</evidence>
<dbReference type="InterPro" id="IPR013644">
    <property type="entry name" value="DXP_reductoisomerase_C"/>
</dbReference>
<feature type="binding site" evidence="9">
    <location>
        <position position="190"/>
    </location>
    <ligand>
        <name>Mn(2+)</name>
        <dbReference type="ChEBI" id="CHEBI:29035"/>
    </ligand>
</feature>
<name>A0A5C6APA9_9BACT</name>
<evidence type="ECO:0000256" key="9">
    <source>
        <dbReference type="HAMAP-Rule" id="MF_00183"/>
    </source>
</evidence>
<evidence type="ECO:0000256" key="8">
    <source>
        <dbReference type="ARBA" id="ARBA00048543"/>
    </source>
</evidence>
<dbReference type="NCBIfam" id="TIGR00243">
    <property type="entry name" value="Dxr"/>
    <property type="match status" value="1"/>
</dbReference>
<feature type="binding site" evidence="9">
    <location>
        <position position="278"/>
    </location>
    <ligand>
        <name>1-deoxy-D-xylulose 5-phosphate</name>
        <dbReference type="ChEBI" id="CHEBI:57792"/>
    </ligand>
</feature>
<keyword evidence="7 9" id="KW-0414">Isoprene biosynthesis</keyword>
<sequence length="448" mass="48114">MSETAPVSAAVASPTLRSSPSDTESIGRSGGRVAILGATGSIGTATLDVIAALRRHDPERDWRAWSISGHSRIDSLGKLAAGSDPVPGTIVVSDPERETSARSTLKTHQLHASCRLDFGPEALVRAATDASVDTVVAAIVGRAGLESTLEAVRAGKRVGLANKETLVVAGPVVTQAALESGSVLLPIDSEHSAIYQCLAEARSLAKTTGDDNANSPCDRRFSQKYPGVRRLILTASGGPFRGWTVDQMRDATPAQALNHPTWDMGQKITIDSATMMNKALEIIEAKWLFDVPHDRIEVVVHPQSIIHSLVEFDDGSVIAQLSPPDMRLPIQYALTYPERLPCPAPPLDRGNFWEMTLSPADHERFPALTLGFEVAQMGGTAGVVVNGANEAAVPLFLAGKIRFTDIAELCRETLRSHHHESQPTLTRLLELDTWSREYAAKLAVKLVV</sequence>
<feature type="binding site" evidence="9">
    <location>
        <position position="42"/>
    </location>
    <ligand>
        <name>NADPH</name>
        <dbReference type="ChEBI" id="CHEBI:57783"/>
    </ligand>
</feature>
<proteinExistence type="inferred from homology"/>
<dbReference type="InterPro" id="IPR026877">
    <property type="entry name" value="DXPR_C"/>
</dbReference>